<gene>
    <name evidence="6" type="ORF">GRJ2_001806100</name>
</gene>
<keyword evidence="7" id="KW-1185">Reference proteome</keyword>
<dbReference type="FunFam" id="1.10.238.220:FF:000001">
    <property type="entry name" value="Serine/threonine-protein phosphatase 2A regulatory subunit B'' subunit alpha"/>
    <property type="match status" value="1"/>
</dbReference>
<dbReference type="AlphaFoldDB" id="A0ABC9X6T9"/>
<evidence type="ECO:0000256" key="2">
    <source>
        <dbReference type="ARBA" id="ARBA00022837"/>
    </source>
</evidence>
<dbReference type="InterPro" id="IPR018247">
    <property type="entry name" value="EF_Hand_1_Ca_BS"/>
</dbReference>
<dbReference type="PROSITE" id="PS00018">
    <property type="entry name" value="EF_HAND_1"/>
    <property type="match status" value="1"/>
</dbReference>
<dbReference type="PANTHER" id="PTHR14095">
    <property type="entry name" value="PHOSPHATASE 2A REGULATORY SUBUNIT-RELATED"/>
    <property type="match status" value="1"/>
</dbReference>
<dbReference type="Pfam" id="PF13499">
    <property type="entry name" value="EF-hand_7"/>
    <property type="match status" value="1"/>
</dbReference>
<dbReference type="InterPro" id="IPR002048">
    <property type="entry name" value="EF_hand_dom"/>
</dbReference>
<protein>
    <submittedName>
        <fullName evidence="6">Serine/threonine-protein phosphatase 2A regulatory subunit B'' subunit alpha</fullName>
    </submittedName>
</protein>
<dbReference type="InterPro" id="IPR011992">
    <property type="entry name" value="EF-hand-dom_pair"/>
</dbReference>
<feature type="domain" description="EF-hand" evidence="5">
    <location>
        <begin position="986"/>
        <end position="1021"/>
    </location>
</feature>
<evidence type="ECO:0000313" key="6">
    <source>
        <dbReference type="EMBL" id="GAB0193408.1"/>
    </source>
</evidence>
<sequence>MGRGAAPAGTYLTSFMVNFEASLPSVICAMAATYRLMVTSVNCYGSVVIDQHFQHTVHYCTGTCQVFEQGVTCIVAHHSVCAELSVQDAKLDHKIPVPENGLALPGNEDYHQILTNNPRNKKGSSVQASSSLKDITGEAINLASGKIKEFSFEKLRNSSSHVAYRKGRKVRSESFSRRSFDFDLIYGHFNNDENCPPCGFLQSPSPVEKWQESNDAPEVTVNAMVPFSPHSFSEENFITQILEKHKLDGSSGGDIKVCLDILLKCSEDLKKCTDIIKHCIKKKSADSVSGGNSNDPLANSEMIYMNLMTRFSSYLKKLPFELKAPGHKEASDLAELVNCLHGLQQAPFPPVFGDEQPPRYEDIIQLPSSSAVPLGLPGNQCEVTSTSQSIQTSTVSFTSNSLHSIPQENSVRAVKDACALPQLPAASPSDCTSSTEALYIEEESDGERTLGKIKKAEQKGGWESLEHSYQLAGCSDQTADAKASVGDVELSHASEKNTPLKPVSYSVLRGSQDDVSKGEQMCSKVDKDEIDKLLLDLECFSQKMESTLREPSLKETEPAHLQVFGWQGRQVLPLTLEPKSKHVDPTSPLSKIMETNGHKMEEDDKALLLRILESIEDFAQELVEFQAGKGSLSKEREVMQILQETLTTPSQSLLAGQKSYAGAASRDSVPASIQQAPEVIKVQSKQEKKPGTSSPVPLNSAVSPCTLLPVNKATSSTPLSINIPRFYFPKGLPNVCTNHEEIIARIEEAFTEFEDEKANICEMGKIAKICGCPLYWKAPMFNASRGERTGCVSVHSFVSMWRKILRNCHDDASRFTYLLAKPSCDYLEQEDFIPLLQDVVETHPGLTFLKDAPEFHSRYITTVIQRIFYTVNRSWSGKITLPELRKSNFLQTLALLEEEDDINQITDYFSYEHFYVIYCKFWELDTDHDLYISQKDLARYSDQALSNRIIERIFSGAVVRGNEVQKEGRMSYADFVWLLISEEDKRSATSIEYWFRCMDLDGDGVLSMYELEYFYEEQCERMEVMGIEPLPFHDLLCQMLDLVKPEREGRVTLRDLKRCRMAHVFYNTFFNLEKYLDNEQRDPFAVQKDIENDGPEPSDWDRYAAEEYEILVAEESGNEQLQEGSFEEDYDTDEVLSPPETGDKSDKLVISDLSA</sequence>
<evidence type="ECO:0000256" key="3">
    <source>
        <dbReference type="ARBA" id="ARBA00093310"/>
    </source>
</evidence>
<dbReference type="InterPro" id="IPR048855">
    <property type="entry name" value="P2R3A_B_D_EF-hand"/>
</dbReference>
<reference evidence="6 7" key="1">
    <citation type="submission" date="2024-06" db="EMBL/GenBank/DDBJ databases">
        <title>The draft genome of Grus japonensis, version 3.</title>
        <authorList>
            <person name="Nabeshima K."/>
            <person name="Suzuki S."/>
            <person name="Onuma M."/>
        </authorList>
    </citation>
    <scope>NUCLEOTIDE SEQUENCE [LARGE SCALE GENOMIC DNA]</scope>
    <source>
        <strain evidence="6 7">451A</strain>
    </source>
</reference>
<feature type="compositionally biased region" description="Acidic residues" evidence="4">
    <location>
        <begin position="1125"/>
        <end position="1134"/>
    </location>
</feature>
<dbReference type="Gene3D" id="1.10.238.230">
    <property type="match status" value="1"/>
</dbReference>
<accession>A0ABC9X6T9</accession>
<dbReference type="SUPFAM" id="SSF47473">
    <property type="entry name" value="EF-hand"/>
    <property type="match status" value="2"/>
</dbReference>
<dbReference type="Gene3D" id="1.10.238.10">
    <property type="entry name" value="EF-hand"/>
    <property type="match status" value="1"/>
</dbReference>
<dbReference type="Proteomes" id="UP001623348">
    <property type="component" value="Unassembled WGS sequence"/>
</dbReference>
<feature type="region of interest" description="Disordered" evidence="4">
    <location>
        <begin position="1114"/>
        <end position="1155"/>
    </location>
</feature>
<dbReference type="FunFam" id="1.10.238.10:FF:000628">
    <property type="entry name" value="Serine/threonine-protein phosphatase 2A regulatory subunit B'' subunit beta"/>
    <property type="match status" value="1"/>
</dbReference>
<evidence type="ECO:0000256" key="1">
    <source>
        <dbReference type="ARBA" id="ARBA00022723"/>
    </source>
</evidence>
<name>A0ABC9X6T9_GRUJA</name>
<dbReference type="Pfam" id="PF21161">
    <property type="entry name" value="P2R3B_EF-hand"/>
    <property type="match status" value="1"/>
</dbReference>
<evidence type="ECO:0000259" key="5">
    <source>
        <dbReference type="PROSITE" id="PS50222"/>
    </source>
</evidence>
<keyword evidence="2" id="KW-0106">Calcium</keyword>
<dbReference type="InterPro" id="IPR041534">
    <property type="entry name" value="EF-hand_13"/>
</dbReference>
<dbReference type="Gene3D" id="1.10.238.220">
    <property type="match status" value="1"/>
</dbReference>
<comment type="function">
    <text evidence="3">The B regulatory subunit might modulate substrate selectivity and catalytic activity, and might also direct the localization of the catalytic enzyme to a particular subcellular compartment.</text>
</comment>
<dbReference type="FunFam" id="1.10.238.230:FF:000001">
    <property type="entry name" value="Serine/threonine-protein phosphatase 2A regulatory subunit B'' subunit beta"/>
    <property type="match status" value="1"/>
</dbReference>
<dbReference type="PANTHER" id="PTHR14095:SF3">
    <property type="entry name" value="SERINE_THREONINE-PROTEIN PHOSPHATASE 2A REGULATORY SUBUNIT B'' SUBUNIT ALPHA"/>
    <property type="match status" value="1"/>
</dbReference>
<organism evidence="6 7">
    <name type="scientific">Grus japonensis</name>
    <name type="common">Japanese crane</name>
    <name type="synonym">Red-crowned crane</name>
    <dbReference type="NCBI Taxonomy" id="30415"/>
    <lineage>
        <taxon>Eukaryota</taxon>
        <taxon>Metazoa</taxon>
        <taxon>Chordata</taxon>
        <taxon>Craniata</taxon>
        <taxon>Vertebrata</taxon>
        <taxon>Euteleostomi</taxon>
        <taxon>Archelosauria</taxon>
        <taxon>Archosauria</taxon>
        <taxon>Dinosauria</taxon>
        <taxon>Saurischia</taxon>
        <taxon>Theropoda</taxon>
        <taxon>Coelurosauria</taxon>
        <taxon>Aves</taxon>
        <taxon>Neognathae</taxon>
        <taxon>Neoaves</taxon>
        <taxon>Gruiformes</taxon>
        <taxon>Gruidae</taxon>
        <taxon>Grus</taxon>
    </lineage>
</organism>
<dbReference type="PROSITE" id="PS50222">
    <property type="entry name" value="EF_HAND_2"/>
    <property type="match status" value="1"/>
</dbReference>
<evidence type="ECO:0000313" key="7">
    <source>
        <dbReference type="Proteomes" id="UP001623348"/>
    </source>
</evidence>
<keyword evidence="1" id="KW-0479">Metal-binding</keyword>
<dbReference type="EMBL" id="BAAFJT010000009">
    <property type="protein sequence ID" value="GAB0193408.1"/>
    <property type="molecule type" value="Genomic_DNA"/>
</dbReference>
<comment type="caution">
    <text evidence="6">The sequence shown here is derived from an EMBL/GenBank/DDBJ whole genome shotgun (WGS) entry which is preliminary data.</text>
</comment>
<dbReference type="GO" id="GO:0046872">
    <property type="term" value="F:metal ion binding"/>
    <property type="evidence" value="ECO:0007669"/>
    <property type="project" value="UniProtKB-KW"/>
</dbReference>
<proteinExistence type="predicted"/>
<dbReference type="Pfam" id="PF17958">
    <property type="entry name" value="EF-hand_13"/>
    <property type="match status" value="1"/>
</dbReference>
<evidence type="ECO:0000256" key="4">
    <source>
        <dbReference type="SAM" id="MobiDB-lite"/>
    </source>
</evidence>